<evidence type="ECO:0000313" key="4">
    <source>
        <dbReference type="Proteomes" id="UP000190135"/>
    </source>
</evidence>
<protein>
    <submittedName>
        <fullName evidence="3">Glucokinase</fullName>
    </submittedName>
</protein>
<comment type="similarity">
    <text evidence="1">Belongs to the ROK (NagC/XylR) family.</text>
</comment>
<organism evidence="3 4">
    <name type="scientific">Consotaella salsifontis</name>
    <dbReference type="NCBI Taxonomy" id="1365950"/>
    <lineage>
        <taxon>Bacteria</taxon>
        <taxon>Pseudomonadati</taxon>
        <taxon>Pseudomonadota</taxon>
        <taxon>Alphaproteobacteria</taxon>
        <taxon>Hyphomicrobiales</taxon>
        <taxon>Aurantimonadaceae</taxon>
        <taxon>Consotaella</taxon>
    </lineage>
</organism>
<accession>A0A1T4TFG4</accession>
<dbReference type="OrthoDB" id="49685at2"/>
<dbReference type="Gene3D" id="1.10.10.10">
    <property type="entry name" value="Winged helix-like DNA-binding domain superfamily/Winged helix DNA-binding domain"/>
    <property type="match status" value="1"/>
</dbReference>
<dbReference type="Pfam" id="PF01047">
    <property type="entry name" value="MarR"/>
    <property type="match status" value="1"/>
</dbReference>
<dbReference type="GO" id="GO:0003700">
    <property type="term" value="F:DNA-binding transcription factor activity"/>
    <property type="evidence" value="ECO:0007669"/>
    <property type="project" value="InterPro"/>
</dbReference>
<dbReference type="PANTHER" id="PTHR18964">
    <property type="entry name" value="ROK (REPRESSOR, ORF, KINASE) FAMILY"/>
    <property type="match status" value="1"/>
</dbReference>
<reference evidence="3 4" key="1">
    <citation type="submission" date="2017-02" db="EMBL/GenBank/DDBJ databases">
        <authorList>
            <person name="Peterson S.W."/>
        </authorList>
    </citation>
    <scope>NUCLEOTIDE SEQUENCE [LARGE SCALE GENOMIC DNA]</scope>
    <source>
        <strain evidence="3 4">USBA 369</strain>
    </source>
</reference>
<dbReference type="Proteomes" id="UP000190135">
    <property type="component" value="Unassembled WGS sequence"/>
</dbReference>
<evidence type="ECO:0000259" key="2">
    <source>
        <dbReference type="Pfam" id="PF01047"/>
    </source>
</evidence>
<dbReference type="Pfam" id="PF00480">
    <property type="entry name" value="ROK"/>
    <property type="match status" value="1"/>
</dbReference>
<feature type="domain" description="HTH marR-type" evidence="2">
    <location>
        <begin position="3"/>
        <end position="48"/>
    </location>
</feature>
<keyword evidence="3" id="KW-0808">Transferase</keyword>
<sequence length="378" mass="40356">MRPSQGKVLSLLRDSGGMSRADLARRMSLSAPALTKITAELIDLGFVAESTQAPEASVGRPPVNLGLNADASFVIGLHLGPERLSAVMTNLVLETRQAADVSYGETPIDRDGLIDLVVACVEELIAREKTPRTMIAGIGIGMPGRFNPIGEIGIGNTNEADGHHHPFTALLEQRLGIPVQYDHNAASIALGEIHFGAGRGRKRVLYAFFAAGLGAGLAIHRPRERATSIRAVEVGHISLDLDGKECRCGGRGCLETELSEGALLEALGKISTPPEGLVAAMMDNEALWAPRYAKLLQAFTIAVNLIVPDIIIFGGHFGTAPDAFFEAIRRDLPARVLPELRDRLELVRTSFRENASALGASALALERFVYCGLGGRMS</sequence>
<dbReference type="AlphaFoldDB" id="A0A1T4TFG4"/>
<keyword evidence="4" id="KW-1185">Reference proteome</keyword>
<dbReference type="InterPro" id="IPR036390">
    <property type="entry name" value="WH_DNA-bd_sf"/>
</dbReference>
<dbReference type="GO" id="GO:0016301">
    <property type="term" value="F:kinase activity"/>
    <property type="evidence" value="ECO:0007669"/>
    <property type="project" value="UniProtKB-KW"/>
</dbReference>
<evidence type="ECO:0000256" key="1">
    <source>
        <dbReference type="ARBA" id="ARBA00006479"/>
    </source>
</evidence>
<dbReference type="InterPro" id="IPR000600">
    <property type="entry name" value="ROK"/>
</dbReference>
<dbReference type="RefSeq" id="WP_131829992.1">
    <property type="nucleotide sequence ID" value="NZ_FUXL01000029.1"/>
</dbReference>
<gene>
    <name evidence="3" type="ORF">SAMN05428963_1299</name>
</gene>
<dbReference type="SUPFAM" id="SSF46785">
    <property type="entry name" value="Winged helix' DNA-binding domain"/>
    <property type="match status" value="1"/>
</dbReference>
<dbReference type="InterPro" id="IPR000835">
    <property type="entry name" value="HTH_MarR-typ"/>
</dbReference>
<dbReference type="PANTHER" id="PTHR18964:SF149">
    <property type="entry name" value="BIFUNCTIONAL UDP-N-ACETYLGLUCOSAMINE 2-EPIMERASE_N-ACETYLMANNOSAMINE KINASE"/>
    <property type="match status" value="1"/>
</dbReference>
<dbReference type="InterPro" id="IPR043129">
    <property type="entry name" value="ATPase_NBD"/>
</dbReference>
<dbReference type="InterPro" id="IPR036388">
    <property type="entry name" value="WH-like_DNA-bd_sf"/>
</dbReference>
<dbReference type="STRING" id="1365950.SAMN05428963_1299"/>
<dbReference type="EMBL" id="FUXL01000029">
    <property type="protein sequence ID" value="SKA39196.1"/>
    <property type="molecule type" value="Genomic_DNA"/>
</dbReference>
<dbReference type="Gene3D" id="3.30.420.40">
    <property type="match status" value="2"/>
</dbReference>
<proteinExistence type="inferred from homology"/>
<name>A0A1T4TFG4_9HYPH</name>
<dbReference type="SUPFAM" id="SSF53067">
    <property type="entry name" value="Actin-like ATPase domain"/>
    <property type="match status" value="1"/>
</dbReference>
<keyword evidence="3" id="KW-0418">Kinase</keyword>
<evidence type="ECO:0000313" key="3">
    <source>
        <dbReference type="EMBL" id="SKA39196.1"/>
    </source>
</evidence>